<keyword evidence="10" id="KW-1185">Reference proteome</keyword>
<feature type="compositionally biased region" description="Low complexity" evidence="6">
    <location>
        <begin position="18"/>
        <end position="37"/>
    </location>
</feature>
<feature type="compositionally biased region" description="Low complexity" evidence="6">
    <location>
        <begin position="273"/>
        <end position="282"/>
    </location>
</feature>
<reference evidence="9 10" key="1">
    <citation type="journal article" date="2011" name="PLoS Genet.">
        <title>Comparative genomic analysis of human fungal pathogens causing paracoccidioidomycosis.</title>
        <authorList>
            <person name="Desjardins C.A."/>
            <person name="Champion M.D."/>
            <person name="Holder J.W."/>
            <person name="Muszewska A."/>
            <person name="Goldberg J."/>
            <person name="Bailao A.M."/>
            <person name="Brigido M.M."/>
            <person name="Ferreira M.E."/>
            <person name="Garcia A.M."/>
            <person name="Grynberg M."/>
            <person name="Gujja S."/>
            <person name="Heiman D.I."/>
            <person name="Henn M.R."/>
            <person name="Kodira C.D."/>
            <person name="Leon-Narvaez H."/>
            <person name="Longo L.V."/>
            <person name="Ma L.J."/>
            <person name="Malavazi I."/>
            <person name="Matsuo A.L."/>
            <person name="Morais F.V."/>
            <person name="Pereira M."/>
            <person name="Rodriguez-Brito S."/>
            <person name="Sakthikumar S."/>
            <person name="Salem-Izacc S.M."/>
            <person name="Sykes S.M."/>
            <person name="Teixeira M.M."/>
            <person name="Vallejo M.C."/>
            <person name="Walter M.E."/>
            <person name="Yandava C."/>
            <person name="Young S."/>
            <person name="Zeng Q."/>
            <person name="Zucker J."/>
            <person name="Felipe M.S."/>
            <person name="Goldman G.H."/>
            <person name="Haas B.J."/>
            <person name="McEwen J.G."/>
            <person name="Nino-Vega G."/>
            <person name="Puccia R."/>
            <person name="San-Blas G."/>
            <person name="Soares C.M."/>
            <person name="Birren B.W."/>
            <person name="Cuomo C.A."/>
        </authorList>
    </citation>
    <scope>NUCLEOTIDE SEQUENCE [LARGE SCALE GENOMIC DNA]</scope>
    <source>
        <strain evidence="10">ATCC MYA-826 / Pb01</strain>
    </source>
</reference>
<dbReference type="eggNOG" id="ENOG502S42W">
    <property type="taxonomic scope" value="Eukaryota"/>
</dbReference>
<evidence type="ECO:0000313" key="9">
    <source>
        <dbReference type="EMBL" id="EEH33417.1"/>
    </source>
</evidence>
<feature type="compositionally biased region" description="Low complexity" evidence="6">
    <location>
        <begin position="106"/>
        <end position="118"/>
    </location>
</feature>
<feature type="compositionally biased region" description="Pro residues" evidence="6">
    <location>
        <begin position="58"/>
        <end position="70"/>
    </location>
</feature>
<evidence type="ECO:0000256" key="2">
    <source>
        <dbReference type="ARBA" id="ARBA00022475"/>
    </source>
</evidence>
<accession>C1H123</accession>
<evidence type="ECO:0000259" key="8">
    <source>
        <dbReference type="Pfam" id="PF02656"/>
    </source>
</evidence>
<protein>
    <recommendedName>
        <fullName evidence="8">DUF202 domain-containing protein</fullName>
    </recommendedName>
</protein>
<evidence type="ECO:0000256" key="1">
    <source>
        <dbReference type="ARBA" id="ARBA00004651"/>
    </source>
</evidence>
<name>C1H123_PARBA</name>
<dbReference type="GO" id="GO:0005886">
    <property type="term" value="C:plasma membrane"/>
    <property type="evidence" value="ECO:0007669"/>
    <property type="project" value="UniProtKB-SubCell"/>
</dbReference>
<feature type="region of interest" description="Disordered" evidence="6">
    <location>
        <begin position="261"/>
        <end position="288"/>
    </location>
</feature>
<dbReference type="Pfam" id="PF02656">
    <property type="entry name" value="DUF202"/>
    <property type="match status" value="1"/>
</dbReference>
<dbReference type="InterPro" id="IPR003807">
    <property type="entry name" value="DUF202"/>
</dbReference>
<dbReference type="GeneID" id="9096891"/>
<evidence type="ECO:0000256" key="3">
    <source>
        <dbReference type="ARBA" id="ARBA00022692"/>
    </source>
</evidence>
<dbReference type="PANTHER" id="PTHR34187">
    <property type="entry name" value="FGR18P"/>
    <property type="match status" value="1"/>
</dbReference>
<feature type="domain" description="DUF202" evidence="8">
    <location>
        <begin position="172"/>
        <end position="209"/>
    </location>
</feature>
<dbReference type="RefSeq" id="XP_002793557.1">
    <property type="nucleotide sequence ID" value="XM_002793511.2"/>
</dbReference>
<dbReference type="VEuPathDB" id="FungiDB:PAAG_04467"/>
<organism evidence="9 10">
    <name type="scientific">Paracoccidioides lutzii (strain ATCC MYA-826 / Pb01)</name>
    <name type="common">Paracoccidioides brasiliensis</name>
    <dbReference type="NCBI Taxonomy" id="502779"/>
    <lineage>
        <taxon>Eukaryota</taxon>
        <taxon>Fungi</taxon>
        <taxon>Dikarya</taxon>
        <taxon>Ascomycota</taxon>
        <taxon>Pezizomycotina</taxon>
        <taxon>Eurotiomycetes</taxon>
        <taxon>Eurotiomycetidae</taxon>
        <taxon>Onygenales</taxon>
        <taxon>Ajellomycetaceae</taxon>
        <taxon>Paracoccidioides</taxon>
    </lineage>
</organism>
<feature type="transmembrane region" description="Helical" evidence="7">
    <location>
        <begin position="351"/>
        <end position="370"/>
    </location>
</feature>
<keyword evidence="3 7" id="KW-0812">Transmembrane</keyword>
<comment type="subcellular location">
    <subcellularLocation>
        <location evidence="1">Cell membrane</location>
        <topology evidence="1">Multi-pass membrane protein</topology>
    </subcellularLocation>
</comment>
<feature type="compositionally biased region" description="Basic residues" evidence="6">
    <location>
        <begin position="1"/>
        <end position="10"/>
    </location>
</feature>
<dbReference type="AlphaFoldDB" id="C1H123"/>
<evidence type="ECO:0000256" key="5">
    <source>
        <dbReference type="ARBA" id="ARBA00023136"/>
    </source>
</evidence>
<evidence type="ECO:0000256" key="7">
    <source>
        <dbReference type="SAM" id="Phobius"/>
    </source>
</evidence>
<dbReference type="HOGENOM" id="CLU_053359_0_1_1"/>
<dbReference type="EMBL" id="KN294002">
    <property type="protein sequence ID" value="EEH33417.1"/>
    <property type="molecule type" value="Genomic_DNA"/>
</dbReference>
<gene>
    <name evidence="9" type="ORF">PAAG_04467</name>
</gene>
<dbReference type="PANTHER" id="PTHR34187:SF2">
    <property type="entry name" value="DUF202 DOMAIN-CONTAINING PROTEIN"/>
    <property type="match status" value="1"/>
</dbReference>
<feature type="transmembrane region" description="Helical" evidence="7">
    <location>
        <begin position="311"/>
        <end position="331"/>
    </location>
</feature>
<evidence type="ECO:0000256" key="6">
    <source>
        <dbReference type="SAM" id="MobiDB-lite"/>
    </source>
</evidence>
<feature type="region of interest" description="Disordered" evidence="6">
    <location>
        <begin position="1"/>
        <end position="143"/>
    </location>
</feature>
<keyword evidence="4 7" id="KW-1133">Transmembrane helix</keyword>
<feature type="compositionally biased region" description="Low complexity" evidence="6">
    <location>
        <begin position="71"/>
        <end position="80"/>
    </location>
</feature>
<dbReference type="OrthoDB" id="199599at2759"/>
<proteinExistence type="predicted"/>
<dbReference type="OMA" id="NYRSTEC"/>
<keyword evidence="5 7" id="KW-0472">Membrane</keyword>
<keyword evidence="2" id="KW-1003">Cell membrane</keyword>
<sequence length="377" mass="40577">MTSTVPKHHRNDTANQRSLKASNSASSTSSSSPHSSSLGRQQAHFATDAVTSSGSGPAPTPAPAPAPAPAPTEDTPIATANRGRTERNYRATENGTVDDYVGDASQQPTQTQHTQNPQRKQPTQARDHTDDTRGSNDGGAGARARGAIAHTYKRVVQKYSSLELDNKGSVARDHLALERTFLAWLRTSLAFASIGIAVTQLFRLNGTITNANAHLFPPVSSQQQQIQASTLTNPLLSQQYVPLPPAPQPLPIELLTEQVTPKPANQPQPQPQPQSQSQSQPPSQNPTILTSNELLTQIKNGRRLRSLGKPLGATFLCIAIIVLLIGFHRYFEGQYWVIRGKFPASRGSIALVAFIAGSLMVSSLVVILMISQETVEK</sequence>
<evidence type="ECO:0000256" key="4">
    <source>
        <dbReference type="ARBA" id="ARBA00022989"/>
    </source>
</evidence>
<dbReference type="InterPro" id="IPR052053">
    <property type="entry name" value="IM_YidH-like"/>
</dbReference>
<dbReference type="Proteomes" id="UP000002059">
    <property type="component" value="Partially assembled WGS sequence"/>
</dbReference>
<feature type="compositionally biased region" description="Basic and acidic residues" evidence="6">
    <location>
        <begin position="125"/>
        <end position="134"/>
    </location>
</feature>
<dbReference type="KEGG" id="pbl:PAAG_04467"/>
<evidence type="ECO:0000313" key="10">
    <source>
        <dbReference type="Proteomes" id="UP000002059"/>
    </source>
</evidence>